<keyword evidence="6 7" id="KW-0411">Iron-sulfur</keyword>
<comment type="similarity">
    <text evidence="7">Belongs to the HdrA family.</text>
</comment>
<comment type="subunit">
    <text evidence="7">The ferredoxin:CoB-CoM heterodisulfide reductase is composed of three subunits; HdrA, HdrB and HdrC.</text>
</comment>
<keyword evidence="3 7" id="KW-0479">Metal-binding</keyword>
<keyword evidence="1 7" id="KW-0004">4Fe-4S</keyword>
<evidence type="ECO:0000256" key="3">
    <source>
        <dbReference type="ARBA" id="ARBA00022723"/>
    </source>
</evidence>
<dbReference type="PANTHER" id="PTHR43498:SF1">
    <property type="entry name" value="COB--COM HETERODISULFIDE REDUCTASE IRON-SULFUR SUBUNIT A"/>
    <property type="match status" value="1"/>
</dbReference>
<evidence type="ECO:0000256" key="4">
    <source>
        <dbReference type="ARBA" id="ARBA00023002"/>
    </source>
</evidence>
<dbReference type="PANTHER" id="PTHR43498">
    <property type="entry name" value="FERREDOXIN:COB-COM HETERODISULFIDE REDUCTASE SUBUNIT A"/>
    <property type="match status" value="1"/>
</dbReference>
<dbReference type="GO" id="GO:0016491">
    <property type="term" value="F:oxidoreductase activity"/>
    <property type="evidence" value="ECO:0007669"/>
    <property type="project" value="UniProtKB-UniRule"/>
</dbReference>
<comment type="cofactor">
    <cofactor evidence="7">
        <name>[4Fe-4S] cluster</name>
        <dbReference type="ChEBI" id="CHEBI:49883"/>
    </cofactor>
</comment>
<feature type="domain" description="FAD/NAD(P)-binding" evidence="9">
    <location>
        <begin position="172"/>
        <end position="406"/>
    </location>
</feature>
<evidence type="ECO:0000259" key="8">
    <source>
        <dbReference type="Pfam" id="PF00890"/>
    </source>
</evidence>
<feature type="domain" description="FAD-dependent oxidoreductase 2 FAD-binding" evidence="8">
    <location>
        <begin position="4"/>
        <end position="40"/>
    </location>
</feature>
<dbReference type="GO" id="GO:0046872">
    <property type="term" value="F:metal ion binding"/>
    <property type="evidence" value="ECO:0007669"/>
    <property type="project" value="UniProtKB-KW"/>
</dbReference>
<keyword evidence="2 7" id="KW-0285">Flavoprotein</keyword>
<dbReference type="SUPFAM" id="SSF51905">
    <property type="entry name" value="FAD/NAD(P)-binding domain"/>
    <property type="match status" value="1"/>
</dbReference>
<keyword evidence="5 7" id="KW-0408">Iron</keyword>
<name>A0A520KY13_9EURY</name>
<comment type="cofactor">
    <cofactor evidence="7">
        <name>FAD</name>
        <dbReference type="ChEBI" id="CHEBI:57692"/>
    </cofactor>
</comment>
<dbReference type="InterPro" id="IPR003953">
    <property type="entry name" value="FAD-dep_OxRdtase_2_FAD-bd"/>
</dbReference>
<dbReference type="GO" id="GO:0051539">
    <property type="term" value="F:4 iron, 4 sulfur cluster binding"/>
    <property type="evidence" value="ECO:0007669"/>
    <property type="project" value="UniProtKB-UniRule"/>
</dbReference>
<keyword evidence="4 7" id="KW-0560">Oxidoreductase</keyword>
<protein>
    <recommendedName>
        <fullName evidence="7">CoB--CoM heterodisulfide reductase iron-sulfur subunit A</fullName>
        <ecNumber evidence="7">1.8.-.-</ecNumber>
    </recommendedName>
</protein>
<dbReference type="InterPro" id="IPR023753">
    <property type="entry name" value="FAD/NAD-binding_dom"/>
</dbReference>
<keyword evidence="7" id="KW-0274">FAD</keyword>
<evidence type="ECO:0000313" key="11">
    <source>
        <dbReference type="Proteomes" id="UP000320766"/>
    </source>
</evidence>
<dbReference type="EC" id="1.8.-.-" evidence="7"/>
<dbReference type="InterPro" id="IPR036188">
    <property type="entry name" value="FAD/NAD-bd_sf"/>
</dbReference>
<evidence type="ECO:0000256" key="2">
    <source>
        <dbReference type="ARBA" id="ARBA00022630"/>
    </source>
</evidence>
<gene>
    <name evidence="10" type="ORF">EF807_01920</name>
</gene>
<comment type="pathway">
    <text evidence="7">Cofactor metabolism; coenzyme M-coenzyme B heterodisulfide reduction; coenzyme B and coenzyme M from coenzyme M-coenzyme B heterodisulfide: step 1/1.</text>
</comment>
<comment type="caution">
    <text evidence="10">The sequence shown here is derived from an EMBL/GenBank/DDBJ whole genome shotgun (WGS) entry which is preliminary data.</text>
</comment>
<evidence type="ECO:0000313" key="10">
    <source>
        <dbReference type="EMBL" id="RZN71916.1"/>
    </source>
</evidence>
<evidence type="ECO:0000256" key="1">
    <source>
        <dbReference type="ARBA" id="ARBA00022485"/>
    </source>
</evidence>
<sequence length="422" mass="46288">MKGLVIGGGVAGLRAALDIANAGFDVYLVERDFSIGGRSAQIVKSYPDLINIKDVLKPLMEEVYNHGRITLLTNSEVLGLEGETGNFKVKIEKKPRYVPEGKSCEKCIEVCPVEVPNEFNERLDKRKAIFVPFSYAVPDGCVIDETNCLHFKDGSCSRCKEVCDGINFDQKAETIEIDVGSVVVATGFDPFDPNLRPELAYDKYDGVITSLELERILDEDGPTGGKIIINGEEPKSVVFAHCIGSRDKKVGNPYCSRICCMYTAKEAYMLREKLPNAEISVCYIDMRAFGKGCEQFYEEVQKKQVLYRRGVAAEVYSNGGNLVLRAEDTLLSEPYESAADMIVLAVGVEPREDSSELAETLGIKVDECGFFVEKNLYDPVETEKEGIFLAGCCQGPKEIADSIMQGGAAAAKAIGLMGRHSN</sequence>
<dbReference type="Proteomes" id="UP000320766">
    <property type="component" value="Unassembled WGS sequence"/>
</dbReference>
<dbReference type="EMBL" id="RXIL01000035">
    <property type="protein sequence ID" value="RZN71916.1"/>
    <property type="molecule type" value="Genomic_DNA"/>
</dbReference>
<evidence type="ECO:0000256" key="7">
    <source>
        <dbReference type="RuleBase" id="RU366072"/>
    </source>
</evidence>
<evidence type="ECO:0000259" key="9">
    <source>
        <dbReference type="Pfam" id="PF07992"/>
    </source>
</evidence>
<dbReference type="Pfam" id="PF07992">
    <property type="entry name" value="Pyr_redox_2"/>
    <property type="match status" value="1"/>
</dbReference>
<dbReference type="AlphaFoldDB" id="A0A520KY13"/>
<dbReference type="UniPathway" id="UPA00647">
    <property type="reaction ID" value="UER00700"/>
</dbReference>
<dbReference type="Gene3D" id="3.50.50.60">
    <property type="entry name" value="FAD/NAD(P)-binding domain"/>
    <property type="match status" value="2"/>
</dbReference>
<dbReference type="Pfam" id="PF00890">
    <property type="entry name" value="FAD_binding_2"/>
    <property type="match status" value="1"/>
</dbReference>
<evidence type="ECO:0000256" key="5">
    <source>
        <dbReference type="ARBA" id="ARBA00023004"/>
    </source>
</evidence>
<proteinExistence type="inferred from homology"/>
<dbReference type="InterPro" id="IPR039650">
    <property type="entry name" value="HdrA-like"/>
</dbReference>
<reference evidence="10 11" key="1">
    <citation type="journal article" date="2019" name="Nat. Microbiol.">
        <title>Wide diversity of methane and short-chain alkane metabolisms in uncultured archaea.</title>
        <authorList>
            <person name="Borrel G."/>
            <person name="Adam P.S."/>
            <person name="McKay L.J."/>
            <person name="Chen L.X."/>
            <person name="Sierra-Garcia I.N."/>
            <person name="Sieber C.M."/>
            <person name="Letourneur Q."/>
            <person name="Ghozlane A."/>
            <person name="Andersen G.L."/>
            <person name="Li W.J."/>
            <person name="Hallam S.J."/>
            <person name="Muyzer G."/>
            <person name="de Oliveira V.M."/>
            <person name="Inskeep W.P."/>
            <person name="Banfield J.F."/>
            <person name="Gribaldo S."/>
        </authorList>
    </citation>
    <scope>NUCLEOTIDE SEQUENCE [LARGE SCALE GENOMIC DNA]</scope>
    <source>
        <strain evidence="10">NM1b</strain>
    </source>
</reference>
<organism evidence="10 11">
    <name type="scientific">Candidatus Methanolliviera hydrocarbonicum</name>
    <dbReference type="NCBI Taxonomy" id="2491085"/>
    <lineage>
        <taxon>Archaea</taxon>
        <taxon>Methanobacteriati</taxon>
        <taxon>Methanobacteriota</taxon>
        <taxon>Candidatus Methanoliparia</taxon>
        <taxon>Candidatus Methanoliparales</taxon>
        <taxon>Candidatus Methanollivieraceae</taxon>
        <taxon>Candidatus Methanolliviera</taxon>
    </lineage>
</organism>
<comment type="function">
    <text evidence="7">Part of a complex that catalyzes the reversible reduction of CoM-S-S-CoB to the thiol-coenzymes H-S-CoM (coenzyme M) and H-S-CoB (coenzyme B).</text>
</comment>
<accession>A0A520KY13</accession>
<evidence type="ECO:0000256" key="6">
    <source>
        <dbReference type="ARBA" id="ARBA00023014"/>
    </source>
</evidence>